<sequence>MVKTIVPYLPQLMHSTAYQSAPTTTPPQTESPVAPSRRAPPEAEPPQRQVAEARAASLTPTPARSQSRSCDLVQTGPDFDALSPDTADSLREQVRQVHQRLDEVQKEVLKSRGKIGESSKGGSPFTPEIQGKHLPATFRLSTLESYDGSGDPTENTTAFCAQMALYDTSDALMCRAFSTTLRGPAMT</sequence>
<dbReference type="EMBL" id="AMZH03027246">
    <property type="protein sequence ID" value="RRT34227.1"/>
    <property type="molecule type" value="Genomic_DNA"/>
</dbReference>
<evidence type="ECO:0000313" key="2">
    <source>
        <dbReference type="EMBL" id="RRT34227.1"/>
    </source>
</evidence>
<feature type="region of interest" description="Disordered" evidence="1">
    <location>
        <begin position="18"/>
        <end position="85"/>
    </location>
</feature>
<organism evidence="2 3">
    <name type="scientific">Ensete ventricosum</name>
    <name type="common">Abyssinian banana</name>
    <name type="synonym">Musa ensete</name>
    <dbReference type="NCBI Taxonomy" id="4639"/>
    <lineage>
        <taxon>Eukaryota</taxon>
        <taxon>Viridiplantae</taxon>
        <taxon>Streptophyta</taxon>
        <taxon>Embryophyta</taxon>
        <taxon>Tracheophyta</taxon>
        <taxon>Spermatophyta</taxon>
        <taxon>Magnoliopsida</taxon>
        <taxon>Liliopsida</taxon>
        <taxon>Zingiberales</taxon>
        <taxon>Musaceae</taxon>
        <taxon>Ensete</taxon>
    </lineage>
</organism>
<proteinExistence type="predicted"/>
<feature type="compositionally biased region" description="Polar residues" evidence="1">
    <location>
        <begin position="18"/>
        <end position="28"/>
    </location>
</feature>
<name>A0A426X415_ENSVE</name>
<dbReference type="Proteomes" id="UP000287651">
    <property type="component" value="Unassembled WGS sequence"/>
</dbReference>
<gene>
    <name evidence="2" type="ORF">B296_00043766</name>
</gene>
<feature type="non-terminal residue" evidence="2">
    <location>
        <position position="187"/>
    </location>
</feature>
<protein>
    <submittedName>
        <fullName evidence="2">Uncharacterized protein</fullName>
    </submittedName>
</protein>
<evidence type="ECO:0000256" key="1">
    <source>
        <dbReference type="SAM" id="MobiDB-lite"/>
    </source>
</evidence>
<dbReference type="AlphaFoldDB" id="A0A426X415"/>
<comment type="caution">
    <text evidence="2">The sequence shown here is derived from an EMBL/GenBank/DDBJ whole genome shotgun (WGS) entry which is preliminary data.</text>
</comment>
<feature type="compositionally biased region" description="Polar residues" evidence="1">
    <location>
        <begin position="58"/>
        <end position="69"/>
    </location>
</feature>
<reference evidence="2 3" key="1">
    <citation type="journal article" date="2014" name="Agronomy (Basel)">
        <title>A Draft Genome Sequence for Ensete ventricosum, the Drought-Tolerant Tree Against Hunger.</title>
        <authorList>
            <person name="Harrison J."/>
            <person name="Moore K.A."/>
            <person name="Paszkiewicz K."/>
            <person name="Jones T."/>
            <person name="Grant M."/>
            <person name="Ambacheew D."/>
            <person name="Muzemil S."/>
            <person name="Studholme D.J."/>
        </authorList>
    </citation>
    <scope>NUCLEOTIDE SEQUENCE [LARGE SCALE GENOMIC DNA]</scope>
</reference>
<accession>A0A426X415</accession>
<evidence type="ECO:0000313" key="3">
    <source>
        <dbReference type="Proteomes" id="UP000287651"/>
    </source>
</evidence>
<feature type="region of interest" description="Disordered" evidence="1">
    <location>
        <begin position="110"/>
        <end position="130"/>
    </location>
</feature>